<feature type="domain" description="N-acetyltransferase" evidence="1">
    <location>
        <begin position="26"/>
        <end position="180"/>
    </location>
</feature>
<keyword evidence="3" id="KW-1185">Reference proteome</keyword>
<sequence>MAAADDYPLEVRPGLSLELQHPDLAEAYFALLEDNLPRLAAWEPWASEPHTLATTRTFLAWQAQAFVSRTQLPFVIVLDGRPVGSCSARLDATEGTADVGYWVGAAAEGAGIAFASVAALVEHVFARGDTFRVQARTAVGNQRSRALLERLGFAFEGVQRSAQRMPGRRVDLAVYAKTAG</sequence>
<dbReference type="Pfam" id="PF13302">
    <property type="entry name" value="Acetyltransf_3"/>
    <property type="match status" value="1"/>
</dbReference>
<evidence type="ECO:0000313" key="2">
    <source>
        <dbReference type="EMBL" id="GGA99336.1"/>
    </source>
</evidence>
<accession>A0A916SHJ0</accession>
<gene>
    <name evidence="2" type="ORF">GCM10010979_12260</name>
</gene>
<dbReference type="RefSeq" id="WP_188509771.1">
    <property type="nucleotide sequence ID" value="NZ_BMGB01000001.1"/>
</dbReference>
<evidence type="ECO:0000259" key="1">
    <source>
        <dbReference type="PROSITE" id="PS51186"/>
    </source>
</evidence>
<dbReference type="InterPro" id="IPR000182">
    <property type="entry name" value="GNAT_dom"/>
</dbReference>
<dbReference type="AlphaFoldDB" id="A0A916SHJ0"/>
<dbReference type="GO" id="GO:1990189">
    <property type="term" value="F:protein N-terminal-serine acetyltransferase activity"/>
    <property type="evidence" value="ECO:0007669"/>
    <property type="project" value="TreeGrafter"/>
</dbReference>
<proteinExistence type="predicted"/>
<dbReference type="SUPFAM" id="SSF55729">
    <property type="entry name" value="Acyl-CoA N-acyltransferases (Nat)"/>
    <property type="match status" value="1"/>
</dbReference>
<name>A0A916SHJ0_9MICO</name>
<comment type="caution">
    <text evidence="2">The sequence shown here is derived from an EMBL/GenBank/DDBJ whole genome shotgun (WGS) entry which is preliminary data.</text>
</comment>
<protein>
    <submittedName>
        <fullName evidence="2">Acetyltransferase</fullName>
    </submittedName>
</protein>
<reference evidence="2" key="1">
    <citation type="journal article" date="2014" name="Int. J. Syst. Evol. Microbiol.">
        <title>Complete genome sequence of Corynebacterium casei LMG S-19264T (=DSM 44701T), isolated from a smear-ripened cheese.</title>
        <authorList>
            <consortium name="US DOE Joint Genome Institute (JGI-PGF)"/>
            <person name="Walter F."/>
            <person name="Albersmeier A."/>
            <person name="Kalinowski J."/>
            <person name="Ruckert C."/>
        </authorList>
    </citation>
    <scope>NUCLEOTIDE SEQUENCE</scope>
    <source>
        <strain evidence="2">CGMCC 1.12813</strain>
    </source>
</reference>
<dbReference type="PANTHER" id="PTHR43441">
    <property type="entry name" value="RIBOSOMAL-PROTEIN-SERINE ACETYLTRANSFERASE"/>
    <property type="match status" value="1"/>
</dbReference>
<dbReference type="PANTHER" id="PTHR43441:SF11">
    <property type="entry name" value="RIBOSOMAL-PROTEIN-SERINE ACETYLTRANSFERASE"/>
    <property type="match status" value="1"/>
</dbReference>
<dbReference type="Proteomes" id="UP000606922">
    <property type="component" value="Unassembled WGS sequence"/>
</dbReference>
<dbReference type="InterPro" id="IPR051908">
    <property type="entry name" value="Ribosomal_N-acetyltransferase"/>
</dbReference>
<dbReference type="InterPro" id="IPR016181">
    <property type="entry name" value="Acyl_CoA_acyltransferase"/>
</dbReference>
<dbReference type="GO" id="GO:0005737">
    <property type="term" value="C:cytoplasm"/>
    <property type="evidence" value="ECO:0007669"/>
    <property type="project" value="TreeGrafter"/>
</dbReference>
<dbReference type="EMBL" id="BMGB01000001">
    <property type="protein sequence ID" value="GGA99336.1"/>
    <property type="molecule type" value="Genomic_DNA"/>
</dbReference>
<organism evidence="2 3">
    <name type="scientific">Conyzicola nivalis</name>
    <dbReference type="NCBI Taxonomy" id="1477021"/>
    <lineage>
        <taxon>Bacteria</taxon>
        <taxon>Bacillati</taxon>
        <taxon>Actinomycetota</taxon>
        <taxon>Actinomycetes</taxon>
        <taxon>Micrococcales</taxon>
        <taxon>Microbacteriaceae</taxon>
        <taxon>Conyzicola</taxon>
    </lineage>
</organism>
<reference evidence="2" key="2">
    <citation type="submission" date="2020-09" db="EMBL/GenBank/DDBJ databases">
        <authorList>
            <person name="Sun Q."/>
            <person name="Zhou Y."/>
        </authorList>
    </citation>
    <scope>NUCLEOTIDE SEQUENCE</scope>
    <source>
        <strain evidence="2">CGMCC 1.12813</strain>
    </source>
</reference>
<evidence type="ECO:0000313" key="3">
    <source>
        <dbReference type="Proteomes" id="UP000606922"/>
    </source>
</evidence>
<dbReference type="PROSITE" id="PS51186">
    <property type="entry name" value="GNAT"/>
    <property type="match status" value="1"/>
</dbReference>
<dbReference type="GO" id="GO:0008999">
    <property type="term" value="F:protein-N-terminal-alanine acetyltransferase activity"/>
    <property type="evidence" value="ECO:0007669"/>
    <property type="project" value="TreeGrafter"/>
</dbReference>
<dbReference type="Gene3D" id="3.40.630.30">
    <property type="match status" value="1"/>
</dbReference>